<dbReference type="Gene3D" id="2.60.40.10">
    <property type="entry name" value="Immunoglobulins"/>
    <property type="match status" value="2"/>
</dbReference>
<dbReference type="PANTHER" id="PTHR37833">
    <property type="entry name" value="LIPOPROTEIN-RELATED"/>
    <property type="match status" value="1"/>
</dbReference>
<dbReference type="PATRIC" id="fig|320787.5.peg.5261"/>
<dbReference type="RefSeq" id="WP_048644148.1">
    <property type="nucleotide sequence ID" value="NZ_CP012040.1"/>
</dbReference>
<evidence type="ECO:0000313" key="2">
    <source>
        <dbReference type="Proteomes" id="UP000036520"/>
    </source>
</evidence>
<sequence length="365" mass="41077">MKNTVFLLIVGILLLSSFIEVHSQEVELKGLVWENNLVNIGAVLPERGEGVADFYYLNQTDSNAYIKEVITDCGCAVVAYSEDTLASGKVGHLQVTFDPESRGGSFSKMIVVKTNVKPLGDSLFLEGVNVHYPNSPESYYKVKKNNLGFVFDQINLGTLFTNKPKFKILDFYNFNEFPVQLNLKQDSLPSYVKVRMVPSVVESNTRGVLEIEYDPSLRNDLGYIRDTLKLSVLTGERFELPIHLMATIHEYFEPLPVSQVDKVPKLKINEMEIDLGKISARNVVSRILTLENEGPLPLNIRKIVTNCDCLTYELPAMDLQSGDKMDLVFTFDPKGRKGIDHKTITFFSNDPLTPTKTVVIKSRIN</sequence>
<keyword evidence="2" id="KW-1185">Reference proteome</keyword>
<dbReference type="PANTHER" id="PTHR37833:SF1">
    <property type="entry name" value="SIGNAL PEPTIDE PROTEIN"/>
    <property type="match status" value="1"/>
</dbReference>
<gene>
    <name evidence="1" type="ORF">CA2015_4806</name>
</gene>
<dbReference type="STRING" id="320787.CA2015_4806"/>
<organism evidence="1 2">
    <name type="scientific">Cyclobacterium amurskyense</name>
    <dbReference type="NCBI Taxonomy" id="320787"/>
    <lineage>
        <taxon>Bacteria</taxon>
        <taxon>Pseudomonadati</taxon>
        <taxon>Bacteroidota</taxon>
        <taxon>Cytophagia</taxon>
        <taxon>Cytophagales</taxon>
        <taxon>Cyclobacteriaceae</taxon>
        <taxon>Cyclobacterium</taxon>
    </lineage>
</organism>
<dbReference type="EMBL" id="CP012040">
    <property type="protein sequence ID" value="AKP54130.1"/>
    <property type="molecule type" value="Genomic_DNA"/>
</dbReference>
<proteinExistence type="predicted"/>
<protein>
    <recommendedName>
        <fullName evidence="3">DUF1573 domain-containing protein</fullName>
    </recommendedName>
</protein>
<dbReference type="InterPro" id="IPR013783">
    <property type="entry name" value="Ig-like_fold"/>
</dbReference>
<evidence type="ECO:0008006" key="3">
    <source>
        <dbReference type="Google" id="ProtNLM"/>
    </source>
</evidence>
<dbReference type="InterPro" id="IPR011467">
    <property type="entry name" value="DUF1573"/>
</dbReference>
<evidence type="ECO:0000313" key="1">
    <source>
        <dbReference type="EMBL" id="AKP54130.1"/>
    </source>
</evidence>
<dbReference type="KEGG" id="camu:CA2015_4806"/>
<dbReference type="Pfam" id="PF07610">
    <property type="entry name" value="DUF1573"/>
    <property type="match status" value="2"/>
</dbReference>
<dbReference type="Proteomes" id="UP000036520">
    <property type="component" value="Chromosome"/>
</dbReference>
<reference evidence="1 2" key="1">
    <citation type="submission" date="2015-07" db="EMBL/GenBank/DDBJ databases">
        <authorList>
            <person name="Kim K.M."/>
        </authorList>
    </citation>
    <scope>NUCLEOTIDE SEQUENCE [LARGE SCALE GENOMIC DNA]</scope>
    <source>
        <strain evidence="1 2">KCTC 12363</strain>
    </source>
</reference>
<dbReference type="AlphaFoldDB" id="A0A0H4PM59"/>
<dbReference type="OrthoDB" id="1466304at2"/>
<name>A0A0H4PM59_9BACT</name>
<accession>A0A0H4PM59</accession>